<keyword evidence="12" id="KW-1185">Reference proteome</keyword>
<evidence type="ECO:0000256" key="3">
    <source>
        <dbReference type="ARBA" id="ARBA00022454"/>
    </source>
</evidence>
<proteinExistence type="predicted"/>
<evidence type="ECO:0000256" key="4">
    <source>
        <dbReference type="ARBA" id="ARBA00022603"/>
    </source>
</evidence>
<evidence type="ECO:0000259" key="10">
    <source>
        <dbReference type="PROSITE" id="PS50868"/>
    </source>
</evidence>
<dbReference type="SMART" id="SM00317">
    <property type="entry name" value="SET"/>
    <property type="match status" value="1"/>
</dbReference>
<dbReference type="InterPro" id="IPR050777">
    <property type="entry name" value="SET2_Histone-Lys_MeTrsfase"/>
</dbReference>
<comment type="caution">
    <text evidence="11">The sequence shown here is derived from an EMBL/GenBank/DDBJ whole genome shotgun (WGS) entry which is preliminary data.</text>
</comment>
<evidence type="ECO:0000313" key="11">
    <source>
        <dbReference type="EMBL" id="KAK9868708.1"/>
    </source>
</evidence>
<dbReference type="InterPro" id="IPR046341">
    <property type="entry name" value="SET_dom_sf"/>
</dbReference>
<feature type="compositionally biased region" description="Polar residues" evidence="8">
    <location>
        <begin position="263"/>
        <end position="278"/>
    </location>
</feature>
<feature type="region of interest" description="Disordered" evidence="8">
    <location>
        <begin position="255"/>
        <end position="281"/>
    </location>
</feature>
<dbReference type="InterPro" id="IPR003616">
    <property type="entry name" value="Post-SET_dom"/>
</dbReference>
<dbReference type="GO" id="GO:0005634">
    <property type="term" value="C:nucleus"/>
    <property type="evidence" value="ECO:0007669"/>
    <property type="project" value="UniProtKB-SubCell"/>
</dbReference>
<feature type="domain" description="SET" evidence="9">
    <location>
        <begin position="1"/>
        <end position="109"/>
    </location>
</feature>
<keyword evidence="7" id="KW-0539">Nucleus</keyword>
<feature type="domain" description="Post-SET" evidence="10">
    <location>
        <begin position="116"/>
        <end position="132"/>
    </location>
</feature>
<evidence type="ECO:0000256" key="8">
    <source>
        <dbReference type="SAM" id="MobiDB-lite"/>
    </source>
</evidence>
<dbReference type="Proteomes" id="UP001485043">
    <property type="component" value="Unassembled WGS sequence"/>
</dbReference>
<gene>
    <name evidence="11" type="ORF">WJX84_006606</name>
</gene>
<keyword evidence="4" id="KW-0489">Methyltransferase</keyword>
<evidence type="ECO:0000313" key="12">
    <source>
        <dbReference type="Proteomes" id="UP001485043"/>
    </source>
</evidence>
<evidence type="ECO:0000256" key="7">
    <source>
        <dbReference type="ARBA" id="ARBA00023242"/>
    </source>
</evidence>
<evidence type="ECO:0000256" key="5">
    <source>
        <dbReference type="ARBA" id="ARBA00022679"/>
    </source>
</evidence>
<dbReference type="AlphaFoldDB" id="A0AAW1TJA9"/>
<evidence type="ECO:0000259" key="9">
    <source>
        <dbReference type="PROSITE" id="PS50280"/>
    </source>
</evidence>
<evidence type="ECO:0000256" key="1">
    <source>
        <dbReference type="ARBA" id="ARBA00004123"/>
    </source>
</evidence>
<dbReference type="GO" id="GO:0032259">
    <property type="term" value="P:methylation"/>
    <property type="evidence" value="ECO:0007669"/>
    <property type="project" value="UniProtKB-KW"/>
</dbReference>
<organism evidence="11 12">
    <name type="scientific">Apatococcus fuscideae</name>
    <dbReference type="NCBI Taxonomy" id="2026836"/>
    <lineage>
        <taxon>Eukaryota</taxon>
        <taxon>Viridiplantae</taxon>
        <taxon>Chlorophyta</taxon>
        <taxon>core chlorophytes</taxon>
        <taxon>Trebouxiophyceae</taxon>
        <taxon>Chlorellales</taxon>
        <taxon>Chlorellaceae</taxon>
        <taxon>Apatococcus</taxon>
    </lineage>
</organism>
<evidence type="ECO:0008006" key="13">
    <source>
        <dbReference type="Google" id="ProtNLM"/>
    </source>
</evidence>
<name>A0AAW1TJA9_9CHLO</name>
<dbReference type="SUPFAM" id="SSF82199">
    <property type="entry name" value="SET domain"/>
    <property type="match status" value="1"/>
</dbReference>
<dbReference type="GO" id="GO:0005694">
    <property type="term" value="C:chromosome"/>
    <property type="evidence" value="ECO:0007669"/>
    <property type="project" value="UniProtKB-SubCell"/>
</dbReference>
<evidence type="ECO:0000256" key="6">
    <source>
        <dbReference type="ARBA" id="ARBA00022691"/>
    </source>
</evidence>
<dbReference type="GO" id="GO:0008168">
    <property type="term" value="F:methyltransferase activity"/>
    <property type="evidence" value="ECO:0007669"/>
    <property type="project" value="UniProtKB-KW"/>
</dbReference>
<accession>A0AAW1TJA9</accession>
<dbReference type="EMBL" id="JALJOV010000015">
    <property type="protein sequence ID" value="KAK9868708.1"/>
    <property type="molecule type" value="Genomic_DNA"/>
</dbReference>
<evidence type="ECO:0000256" key="2">
    <source>
        <dbReference type="ARBA" id="ARBA00004286"/>
    </source>
</evidence>
<dbReference type="Pfam" id="PF00856">
    <property type="entry name" value="SET"/>
    <property type="match status" value="1"/>
</dbReference>
<sequence length="400" mass="43184">MHTATSVSSDQACKGTFIIEYTGEVILFEEAERRAQIYQAEGLQHTYIMSLSSDLQIDATKMGSAARFINHSCAPNCQTQKWLVCGALSVCIFALYDIEAGAELTYNYNLEWNGGHRVRCLCGAPTCIGFIGRACQDGSGNESSSGSESAALRLQADRDLFDSDDEGCCPELPNKAAAALNRGLLGASAMFIVKGKRRKMKQVLSATRQAICKGDVEIDGTACSSDIHSEDLFDSDNEASFAGREASTDALALHAPQAPGDSRPSQLSDLQASDNYNVPSAPEHHLNAAAAMCKDVAMAAMRRKRKADGFICDASPEMSQPRGLLQSCFSQKDSTFCHPPTSALPEVPHLSSASNADLRGCPSRQLQLEWLNGCLDSQFIAFEHAYWKMMVGSPVGWIQA</sequence>
<dbReference type="PROSITE" id="PS50280">
    <property type="entry name" value="SET"/>
    <property type="match status" value="1"/>
</dbReference>
<protein>
    <recommendedName>
        <fullName evidence="13">Histone-lysine N-methyltransferase ASHH1</fullName>
    </recommendedName>
</protein>
<keyword evidence="5" id="KW-0808">Transferase</keyword>
<dbReference type="PANTHER" id="PTHR22884">
    <property type="entry name" value="SET DOMAIN PROTEINS"/>
    <property type="match status" value="1"/>
</dbReference>
<comment type="subcellular location">
    <subcellularLocation>
        <location evidence="2">Chromosome</location>
    </subcellularLocation>
    <subcellularLocation>
        <location evidence="1">Nucleus</location>
    </subcellularLocation>
</comment>
<reference evidence="11 12" key="1">
    <citation type="journal article" date="2024" name="Nat. Commun.">
        <title>Phylogenomics reveals the evolutionary origins of lichenization in chlorophyte algae.</title>
        <authorList>
            <person name="Puginier C."/>
            <person name="Libourel C."/>
            <person name="Otte J."/>
            <person name="Skaloud P."/>
            <person name="Haon M."/>
            <person name="Grisel S."/>
            <person name="Petersen M."/>
            <person name="Berrin J.G."/>
            <person name="Delaux P.M."/>
            <person name="Dal Grande F."/>
            <person name="Keller J."/>
        </authorList>
    </citation>
    <scope>NUCLEOTIDE SEQUENCE [LARGE SCALE GENOMIC DNA]</scope>
    <source>
        <strain evidence="11 12">SAG 2523</strain>
    </source>
</reference>
<dbReference type="SMART" id="SM00508">
    <property type="entry name" value="PostSET"/>
    <property type="match status" value="1"/>
</dbReference>
<dbReference type="InterPro" id="IPR001214">
    <property type="entry name" value="SET_dom"/>
</dbReference>
<dbReference type="Gene3D" id="2.170.270.10">
    <property type="entry name" value="SET domain"/>
    <property type="match status" value="1"/>
</dbReference>
<keyword evidence="6" id="KW-0949">S-adenosyl-L-methionine</keyword>
<keyword evidence="3" id="KW-0158">Chromosome</keyword>
<dbReference type="PROSITE" id="PS50868">
    <property type="entry name" value="POST_SET"/>
    <property type="match status" value="1"/>
</dbReference>